<feature type="compositionally biased region" description="Low complexity" evidence="3">
    <location>
        <begin position="10"/>
        <end position="30"/>
    </location>
</feature>
<dbReference type="PRINTS" id="PR00922">
    <property type="entry name" value="DADACBPTASE3"/>
</dbReference>
<reference evidence="5" key="1">
    <citation type="journal article" date="2019" name="Int. J. Syst. Evol. Microbiol.">
        <title>The Global Catalogue of Microorganisms (GCM) 10K type strain sequencing project: providing services to taxonomists for standard genome sequencing and annotation.</title>
        <authorList>
            <consortium name="The Broad Institute Genomics Platform"/>
            <consortium name="The Broad Institute Genome Sequencing Center for Infectious Disease"/>
            <person name="Wu L."/>
            <person name="Ma J."/>
        </authorList>
    </citation>
    <scope>NUCLEOTIDE SEQUENCE [LARGE SCALE GENOMIC DNA]</scope>
    <source>
        <strain evidence="5">CGMCC 4.7382</strain>
    </source>
</reference>
<keyword evidence="4" id="KW-0121">Carboxypeptidase</keyword>
<dbReference type="Pfam" id="PF02113">
    <property type="entry name" value="Peptidase_S13"/>
    <property type="match status" value="1"/>
</dbReference>
<comment type="caution">
    <text evidence="4">The sequence shown here is derived from an EMBL/GenBank/DDBJ whole genome shotgun (WGS) entry which is preliminary data.</text>
</comment>
<dbReference type="PANTHER" id="PTHR30023">
    <property type="entry name" value="D-ALANYL-D-ALANINE CARBOXYPEPTIDASE"/>
    <property type="match status" value="1"/>
</dbReference>
<dbReference type="EC" id="3.4.16.4" evidence="4"/>
<dbReference type="Proteomes" id="UP001596540">
    <property type="component" value="Unassembled WGS sequence"/>
</dbReference>
<evidence type="ECO:0000313" key="4">
    <source>
        <dbReference type="EMBL" id="MFC7329249.1"/>
    </source>
</evidence>
<dbReference type="InterPro" id="IPR012338">
    <property type="entry name" value="Beta-lactam/transpept-like"/>
</dbReference>
<keyword evidence="5" id="KW-1185">Reference proteome</keyword>
<dbReference type="SUPFAM" id="SSF56601">
    <property type="entry name" value="beta-lactamase/transpeptidase-like"/>
    <property type="match status" value="1"/>
</dbReference>
<proteinExistence type="inferred from homology"/>
<protein>
    <submittedName>
        <fullName evidence="4">D-alanyl-D-alanine carboxypeptidase/D-alanyl-D-alanine-endopeptidase</fullName>
        <ecNumber evidence="4">3.4.16.4</ecNumber>
    </submittedName>
</protein>
<evidence type="ECO:0000256" key="1">
    <source>
        <dbReference type="ARBA" id="ARBA00006096"/>
    </source>
</evidence>
<evidence type="ECO:0000256" key="3">
    <source>
        <dbReference type="SAM" id="MobiDB-lite"/>
    </source>
</evidence>
<keyword evidence="2 4" id="KW-0378">Hydrolase</keyword>
<dbReference type="RefSeq" id="WP_379872089.1">
    <property type="nucleotide sequence ID" value="NZ_JBHTBH010000007.1"/>
</dbReference>
<sequence>MIASRPPETVAHPVALAEEAPAPAASTAEPVDPHRLADTLDDRMSASGISEGLSAYVVDAETGATLFAQGEGQAAVPASTTKGVTAVAALQALGPDARITTDVVQGAAPDQIILVGGGDPTLTEVVRPGEYPRLATLEELADSTAGELLAAGVRSVRLGYDDSAYTGSEMGPGWKPGYVSEGSVAPVHALMMDGGRVYREERYTERVGDPPRVAAEAFARQLDAAGITVQGAPAPATAAADATPVASVESAPVSALVERMMLESDNNIAEALARQVAKAEGEEMSFQGGSVAVERVISGLGVTDVQVDDGSGLSVNNRITPKALVDLLRIASDDAHPDLHYAVSGLPTARFTGTLSDRYAASGPSAAGAGLIRAKTGTLNGVSTLAGTAYDAEGRLLLFAFMANDPAAEGRILDGFASALVECDCP</sequence>
<dbReference type="EMBL" id="JBHTBH010000007">
    <property type="protein sequence ID" value="MFC7329249.1"/>
    <property type="molecule type" value="Genomic_DNA"/>
</dbReference>
<dbReference type="GO" id="GO:0009002">
    <property type="term" value="F:serine-type D-Ala-D-Ala carboxypeptidase activity"/>
    <property type="evidence" value="ECO:0007669"/>
    <property type="project" value="UniProtKB-EC"/>
</dbReference>
<gene>
    <name evidence="4" type="primary">dacB</name>
    <name evidence="4" type="ORF">ACFQRF_16055</name>
</gene>
<accession>A0ABW2KGZ7</accession>
<evidence type="ECO:0000256" key="2">
    <source>
        <dbReference type="ARBA" id="ARBA00022801"/>
    </source>
</evidence>
<dbReference type="PANTHER" id="PTHR30023:SF0">
    <property type="entry name" value="PENICILLIN-SENSITIVE CARBOXYPEPTIDASE A"/>
    <property type="match status" value="1"/>
</dbReference>
<organism evidence="4 5">
    <name type="scientific">Marinactinospora rubrisoli</name>
    <dbReference type="NCBI Taxonomy" id="2715399"/>
    <lineage>
        <taxon>Bacteria</taxon>
        <taxon>Bacillati</taxon>
        <taxon>Actinomycetota</taxon>
        <taxon>Actinomycetes</taxon>
        <taxon>Streptosporangiales</taxon>
        <taxon>Nocardiopsidaceae</taxon>
        <taxon>Marinactinospora</taxon>
    </lineage>
</organism>
<name>A0ABW2KGZ7_9ACTN</name>
<dbReference type="Gene3D" id="3.40.710.10">
    <property type="entry name" value="DD-peptidase/beta-lactamase superfamily"/>
    <property type="match status" value="2"/>
</dbReference>
<evidence type="ECO:0000313" key="5">
    <source>
        <dbReference type="Proteomes" id="UP001596540"/>
    </source>
</evidence>
<dbReference type="NCBIfam" id="TIGR00666">
    <property type="entry name" value="PBP4"/>
    <property type="match status" value="1"/>
</dbReference>
<dbReference type="InterPro" id="IPR000667">
    <property type="entry name" value="Peptidase_S13"/>
</dbReference>
<comment type="similarity">
    <text evidence="1">Belongs to the peptidase S13 family.</text>
</comment>
<feature type="region of interest" description="Disordered" evidence="3">
    <location>
        <begin position="1"/>
        <end position="31"/>
    </location>
</feature>
<keyword evidence="4" id="KW-0645">Protease</keyword>